<dbReference type="Proteomes" id="UP000223968">
    <property type="component" value="Unassembled WGS sequence"/>
</dbReference>
<keyword evidence="4" id="KW-0963">Cytoplasm</keyword>
<name>A0A2B7X376_9EURO</name>
<evidence type="ECO:0000256" key="5">
    <source>
        <dbReference type="ARBA" id="ARBA00022517"/>
    </source>
</evidence>
<keyword evidence="5" id="KW-0690">Ribosome biogenesis</keyword>
<proteinExistence type="predicted"/>
<evidence type="ECO:0000256" key="3">
    <source>
        <dbReference type="ARBA" id="ARBA00022448"/>
    </source>
</evidence>
<evidence type="ECO:0000313" key="9">
    <source>
        <dbReference type="Proteomes" id="UP000223968"/>
    </source>
</evidence>
<dbReference type="OrthoDB" id="5304887at2759"/>
<accession>A0A2B7X376</accession>
<feature type="compositionally biased region" description="Basic and acidic residues" evidence="7">
    <location>
        <begin position="78"/>
        <end position="95"/>
    </location>
</feature>
<dbReference type="GO" id="GO:0000055">
    <property type="term" value="P:ribosomal large subunit export from nucleus"/>
    <property type="evidence" value="ECO:0007669"/>
    <property type="project" value="TreeGrafter"/>
</dbReference>
<comment type="subcellular location">
    <subcellularLocation>
        <location evidence="2">Cytoplasm</location>
    </subcellularLocation>
    <subcellularLocation>
        <location evidence="1">Nucleus</location>
    </subcellularLocation>
</comment>
<dbReference type="GO" id="GO:0005737">
    <property type="term" value="C:cytoplasm"/>
    <property type="evidence" value="ECO:0007669"/>
    <property type="project" value="UniProtKB-SubCell"/>
</dbReference>
<evidence type="ECO:0000256" key="2">
    <source>
        <dbReference type="ARBA" id="ARBA00004496"/>
    </source>
</evidence>
<dbReference type="PANTHER" id="PTHR28280">
    <property type="entry name" value="SHUTTLING PRE-60S FACTOR ECM1"/>
    <property type="match status" value="1"/>
</dbReference>
<feature type="region of interest" description="Disordered" evidence="7">
    <location>
        <begin position="123"/>
        <end position="181"/>
    </location>
</feature>
<comment type="caution">
    <text evidence="8">The sequence shown here is derived from an EMBL/GenBank/DDBJ whole genome shotgun (WGS) entry which is preliminary data.</text>
</comment>
<feature type="compositionally biased region" description="Basic residues" evidence="7">
    <location>
        <begin position="62"/>
        <end position="77"/>
    </location>
</feature>
<dbReference type="AlphaFoldDB" id="A0A2B7X376"/>
<gene>
    <name evidence="8" type="ORF">AJ79_07428</name>
</gene>
<keyword evidence="9" id="KW-1185">Reference proteome</keyword>
<feature type="compositionally biased region" description="Basic residues" evidence="7">
    <location>
        <begin position="1"/>
        <end position="22"/>
    </location>
</feature>
<feature type="compositionally biased region" description="Acidic residues" evidence="7">
    <location>
        <begin position="132"/>
        <end position="144"/>
    </location>
</feature>
<feature type="compositionally biased region" description="Acidic residues" evidence="7">
    <location>
        <begin position="170"/>
        <end position="181"/>
    </location>
</feature>
<evidence type="ECO:0000256" key="6">
    <source>
        <dbReference type="ARBA" id="ARBA00023242"/>
    </source>
</evidence>
<dbReference type="Pfam" id="PF09135">
    <property type="entry name" value="Alb1"/>
    <property type="match status" value="1"/>
</dbReference>
<protein>
    <recommendedName>
        <fullName evidence="10">Ribosome biogenesis protein Alb1</fullName>
    </recommendedName>
</protein>
<dbReference type="InterPro" id="IPR053278">
    <property type="entry name" value="Pre-60S_factor_ECM1"/>
</dbReference>
<reference evidence="8 9" key="1">
    <citation type="submission" date="2017-10" db="EMBL/GenBank/DDBJ databases">
        <title>Comparative genomics in systemic dimorphic fungi from Ajellomycetaceae.</title>
        <authorList>
            <person name="Munoz J.F."/>
            <person name="Mcewen J.G."/>
            <person name="Clay O.K."/>
            <person name="Cuomo C.A."/>
        </authorList>
    </citation>
    <scope>NUCLEOTIDE SEQUENCE [LARGE SCALE GENOMIC DNA]</scope>
    <source>
        <strain evidence="8 9">UAMH5409</strain>
    </source>
</reference>
<dbReference type="InterPro" id="IPR022784">
    <property type="entry name" value="Ribosome_bgen_Alb1"/>
</dbReference>
<dbReference type="EMBL" id="PDNB01000150">
    <property type="protein sequence ID" value="PGH03233.1"/>
    <property type="molecule type" value="Genomic_DNA"/>
</dbReference>
<dbReference type="PANTHER" id="PTHR28280:SF1">
    <property type="entry name" value="SHUTTLING PRE-60S FACTOR ECM1"/>
    <property type="match status" value="1"/>
</dbReference>
<dbReference type="GO" id="GO:0030687">
    <property type="term" value="C:preribosome, large subunit precursor"/>
    <property type="evidence" value="ECO:0007669"/>
    <property type="project" value="TreeGrafter"/>
</dbReference>
<organism evidence="8 9">
    <name type="scientific">Helicocarpus griseus UAMH5409</name>
    <dbReference type="NCBI Taxonomy" id="1447875"/>
    <lineage>
        <taxon>Eukaryota</taxon>
        <taxon>Fungi</taxon>
        <taxon>Dikarya</taxon>
        <taxon>Ascomycota</taxon>
        <taxon>Pezizomycotina</taxon>
        <taxon>Eurotiomycetes</taxon>
        <taxon>Eurotiomycetidae</taxon>
        <taxon>Onygenales</taxon>
        <taxon>Ajellomycetaceae</taxon>
        <taxon>Helicocarpus</taxon>
    </lineage>
</organism>
<evidence type="ECO:0000256" key="4">
    <source>
        <dbReference type="ARBA" id="ARBA00022490"/>
    </source>
</evidence>
<keyword evidence="3" id="KW-0813">Transport</keyword>
<evidence type="ECO:0000256" key="1">
    <source>
        <dbReference type="ARBA" id="ARBA00004123"/>
    </source>
</evidence>
<feature type="region of interest" description="Disordered" evidence="7">
    <location>
        <begin position="1"/>
        <end position="107"/>
    </location>
</feature>
<keyword evidence="6" id="KW-0539">Nucleus</keyword>
<evidence type="ECO:0000313" key="8">
    <source>
        <dbReference type="EMBL" id="PGH03233.1"/>
    </source>
</evidence>
<sequence>MARTAKPKAKAGAKSIHSRAAKRAASPSLDADKSLASVPRPEPTATVKPHILSAQHNSGINKKSKPKHMTRAQKRRQEKGLERAELVMDRTEKKVAKSVGRGKTVQARRATWEELNQKVLAAQSKTASTAEGMEDDADAMDEDDSKATSTRPATEAPKASTIPQKPALDETFEFEQDGEIT</sequence>
<dbReference type="GO" id="GO:0005730">
    <property type="term" value="C:nucleolus"/>
    <property type="evidence" value="ECO:0007669"/>
    <property type="project" value="TreeGrafter"/>
</dbReference>
<evidence type="ECO:0000256" key="7">
    <source>
        <dbReference type="SAM" id="MobiDB-lite"/>
    </source>
</evidence>
<evidence type="ECO:0008006" key="10">
    <source>
        <dbReference type="Google" id="ProtNLM"/>
    </source>
</evidence>